<gene>
    <name evidence="1" type="ORF">CCOS01_12947</name>
</gene>
<dbReference type="Proteomes" id="UP001240678">
    <property type="component" value="Unassembled WGS sequence"/>
</dbReference>
<sequence>GEGRGGNCVESSCVSPKLDAWLKLGRTKDLAVQAGCVVRLGCRQYAVRLVVYVLTCLALETCSCEIMSRMNNLVHSGVVDLDLDVLGFSSLESIVHVLLGAKSASAGIGANYSWPSLPPIEAHAKGAVQIETKRGD</sequence>
<comment type="caution">
    <text evidence="1">The sequence shown here is derived from an EMBL/GenBank/DDBJ whole genome shotgun (WGS) entry which is preliminary data.</text>
</comment>
<dbReference type="EMBL" id="MOOE01000016">
    <property type="protein sequence ID" value="KAK1515749.1"/>
    <property type="molecule type" value="Genomic_DNA"/>
</dbReference>
<reference evidence="1 2" key="1">
    <citation type="submission" date="2016-10" db="EMBL/GenBank/DDBJ databases">
        <title>The genome sequence of Colletotrichum fioriniae PJ7.</title>
        <authorList>
            <person name="Baroncelli R."/>
        </authorList>
    </citation>
    <scope>NUCLEOTIDE SEQUENCE [LARGE SCALE GENOMIC DNA]</scope>
    <source>
        <strain evidence="1 2">IMI 309622</strain>
    </source>
</reference>
<evidence type="ECO:0000313" key="1">
    <source>
        <dbReference type="EMBL" id="KAK1515749.1"/>
    </source>
</evidence>
<evidence type="ECO:0000313" key="2">
    <source>
        <dbReference type="Proteomes" id="UP001240678"/>
    </source>
</evidence>
<organism evidence="1 2">
    <name type="scientific">Colletotrichum costaricense</name>
    <dbReference type="NCBI Taxonomy" id="1209916"/>
    <lineage>
        <taxon>Eukaryota</taxon>
        <taxon>Fungi</taxon>
        <taxon>Dikarya</taxon>
        <taxon>Ascomycota</taxon>
        <taxon>Pezizomycotina</taxon>
        <taxon>Sordariomycetes</taxon>
        <taxon>Hypocreomycetidae</taxon>
        <taxon>Glomerellales</taxon>
        <taxon>Glomerellaceae</taxon>
        <taxon>Colletotrichum</taxon>
        <taxon>Colletotrichum acutatum species complex</taxon>
    </lineage>
</organism>
<keyword evidence="2" id="KW-1185">Reference proteome</keyword>
<accession>A0AAI9YLW4</accession>
<dbReference type="GeneID" id="85344641"/>
<feature type="non-terminal residue" evidence="1">
    <location>
        <position position="1"/>
    </location>
</feature>
<dbReference type="AlphaFoldDB" id="A0AAI9YLW4"/>
<name>A0AAI9YLW4_9PEZI</name>
<proteinExistence type="predicted"/>
<protein>
    <submittedName>
        <fullName evidence="1">Uncharacterized protein</fullName>
    </submittedName>
</protein>
<dbReference type="RefSeq" id="XP_060308296.1">
    <property type="nucleotide sequence ID" value="XM_060461094.1"/>
</dbReference>